<dbReference type="Pfam" id="PF07317">
    <property type="entry name" value="PilZN"/>
    <property type="match status" value="1"/>
</dbReference>
<evidence type="ECO:0000313" key="6">
    <source>
        <dbReference type="EMBL" id="TQV84124.1"/>
    </source>
</evidence>
<dbReference type="RefSeq" id="WP_142903204.1">
    <property type="nucleotide sequence ID" value="NZ_ML660089.1"/>
</dbReference>
<name>A0A545U3V9_9GAMM</name>
<evidence type="ECO:0008006" key="8">
    <source>
        <dbReference type="Google" id="ProtNLM"/>
    </source>
</evidence>
<dbReference type="EMBL" id="VHSG01000006">
    <property type="protein sequence ID" value="TQV84124.1"/>
    <property type="molecule type" value="Genomic_DNA"/>
</dbReference>
<evidence type="ECO:0000259" key="4">
    <source>
        <dbReference type="Pfam" id="PF07238"/>
    </source>
</evidence>
<dbReference type="OrthoDB" id="6746848at2"/>
<dbReference type="Pfam" id="PF07238">
    <property type="entry name" value="PilZ"/>
    <property type="match status" value="1"/>
</dbReference>
<sequence length="249" mass="28132">MNTEDGGEQITNVQDIYRTLKSLQLARSQLTVKINGDRQSYASMVMHVDLQRRRFTIDELVAGDANRRVAAGQPFTIIAFYEGVKVILKGKSAGGGRGQTLLDTININFPAYIYHKQRRQAFRAPLAADTPSGIRLLSGRRHTALHGRIIDLSTTGVGCEFTKPARLDIDKHEHFDRCTINIGDEFELHCHLIARSPGYQRLLDRYTCGFAFTLLDRHQQKALDRYVLAIQRRARKARSQRRAVIASVA</sequence>
<proteinExistence type="predicted"/>
<comment type="caution">
    <text evidence="6">The sequence shown here is derived from an EMBL/GenBank/DDBJ whole genome shotgun (WGS) entry which is preliminary data.</text>
</comment>
<keyword evidence="7" id="KW-1185">Reference proteome</keyword>
<dbReference type="InterPro" id="IPR009926">
    <property type="entry name" value="T3SS_YcgR_PilZN"/>
</dbReference>
<gene>
    <name evidence="6" type="ORF">FKG94_05530</name>
</gene>
<organism evidence="6 7">
    <name type="scientific">Exilibacterium tricleocarpae</name>
    <dbReference type="NCBI Taxonomy" id="2591008"/>
    <lineage>
        <taxon>Bacteria</taxon>
        <taxon>Pseudomonadati</taxon>
        <taxon>Pseudomonadota</taxon>
        <taxon>Gammaproteobacteria</taxon>
        <taxon>Cellvibrionales</taxon>
        <taxon>Cellvibrionaceae</taxon>
        <taxon>Exilibacterium</taxon>
    </lineage>
</organism>
<evidence type="ECO:0000259" key="5">
    <source>
        <dbReference type="Pfam" id="PF07317"/>
    </source>
</evidence>
<dbReference type="InterPro" id="IPR012349">
    <property type="entry name" value="Split_barrel_FMN-bd"/>
</dbReference>
<feature type="domain" description="PilZ" evidence="4">
    <location>
        <begin position="117"/>
        <end position="228"/>
    </location>
</feature>
<dbReference type="Gene3D" id="2.40.10.220">
    <property type="entry name" value="predicted glycosyltransferase like domains"/>
    <property type="match status" value="1"/>
</dbReference>
<keyword evidence="3" id="KW-0975">Bacterial flagellum</keyword>
<accession>A0A545U3V9</accession>
<evidence type="ECO:0000256" key="1">
    <source>
        <dbReference type="ARBA" id="ARBA00022636"/>
    </source>
</evidence>
<protein>
    <recommendedName>
        <fullName evidence="8">Flagellar brake protein</fullName>
    </recommendedName>
</protein>
<dbReference type="GO" id="GO:0035438">
    <property type="term" value="F:cyclic-di-GMP binding"/>
    <property type="evidence" value="ECO:0007669"/>
    <property type="project" value="InterPro"/>
</dbReference>
<evidence type="ECO:0000313" key="7">
    <source>
        <dbReference type="Proteomes" id="UP000319732"/>
    </source>
</evidence>
<evidence type="ECO:0000256" key="2">
    <source>
        <dbReference type="ARBA" id="ARBA00022741"/>
    </source>
</evidence>
<evidence type="ECO:0000256" key="3">
    <source>
        <dbReference type="ARBA" id="ARBA00023143"/>
    </source>
</evidence>
<keyword evidence="2" id="KW-0547">Nucleotide-binding</keyword>
<reference evidence="6 7" key="1">
    <citation type="submission" date="2019-06" db="EMBL/GenBank/DDBJ databases">
        <title>Whole genome sequence for Cellvibrionaceae sp. R142.</title>
        <authorList>
            <person name="Wang G."/>
        </authorList>
    </citation>
    <scope>NUCLEOTIDE SEQUENCE [LARGE SCALE GENOMIC DNA]</scope>
    <source>
        <strain evidence="6 7">R142</strain>
    </source>
</reference>
<dbReference type="InterPro" id="IPR009875">
    <property type="entry name" value="PilZ_domain"/>
</dbReference>
<dbReference type="Gene3D" id="2.30.110.10">
    <property type="entry name" value="Electron Transport, Fmn-binding Protein, Chain A"/>
    <property type="match status" value="1"/>
</dbReference>
<dbReference type="AlphaFoldDB" id="A0A545U3V9"/>
<keyword evidence="1" id="KW-0973">c-di-GMP</keyword>
<dbReference type="Proteomes" id="UP000319732">
    <property type="component" value="Unassembled WGS sequence"/>
</dbReference>
<feature type="domain" description="Type III secretion system flagellar brake protein YcgR PilZN" evidence="5">
    <location>
        <begin position="10"/>
        <end position="100"/>
    </location>
</feature>